<organism evidence="2 3">
    <name type="scientific">Acidimangrovimonas pyrenivorans</name>
    <dbReference type="NCBI Taxonomy" id="2030798"/>
    <lineage>
        <taxon>Bacteria</taxon>
        <taxon>Pseudomonadati</taxon>
        <taxon>Pseudomonadota</taxon>
        <taxon>Alphaproteobacteria</taxon>
        <taxon>Rhodobacterales</taxon>
        <taxon>Paracoccaceae</taxon>
        <taxon>Acidimangrovimonas</taxon>
    </lineage>
</organism>
<feature type="coiled-coil region" evidence="1">
    <location>
        <begin position="1"/>
        <end position="35"/>
    </location>
</feature>
<sequence>MAEIEKQISDLERSIAQKQERLKDLNQKQKQIARSNETRRKIILGAAFLAGLKHRTPEDQDRSLRWLYRHVTNKRDREFLGLAPLAEPPMRKQ</sequence>
<dbReference type="RefSeq" id="WP_377831445.1">
    <property type="nucleotide sequence ID" value="NZ_JBHRSK010000002.1"/>
</dbReference>
<keyword evidence="3" id="KW-1185">Reference proteome</keyword>
<dbReference type="EMBL" id="JBHRSK010000002">
    <property type="protein sequence ID" value="MFC2966820.1"/>
    <property type="molecule type" value="Genomic_DNA"/>
</dbReference>
<evidence type="ECO:0000256" key="1">
    <source>
        <dbReference type="SAM" id="Coils"/>
    </source>
</evidence>
<evidence type="ECO:0000313" key="3">
    <source>
        <dbReference type="Proteomes" id="UP001595443"/>
    </source>
</evidence>
<keyword evidence="1" id="KW-0175">Coiled coil</keyword>
<evidence type="ECO:0000313" key="2">
    <source>
        <dbReference type="EMBL" id="MFC2966820.1"/>
    </source>
</evidence>
<proteinExistence type="predicted"/>
<evidence type="ECO:0008006" key="4">
    <source>
        <dbReference type="Google" id="ProtNLM"/>
    </source>
</evidence>
<accession>A0ABV7AD06</accession>
<name>A0ABV7AD06_9RHOB</name>
<dbReference type="Proteomes" id="UP001595443">
    <property type="component" value="Unassembled WGS sequence"/>
</dbReference>
<gene>
    <name evidence="2" type="ORF">ACFOES_01820</name>
</gene>
<protein>
    <recommendedName>
        <fullName evidence="4">Mobilization protein</fullName>
    </recommendedName>
</protein>
<comment type="caution">
    <text evidence="2">The sequence shown here is derived from an EMBL/GenBank/DDBJ whole genome shotgun (WGS) entry which is preliminary data.</text>
</comment>
<reference evidence="3" key="1">
    <citation type="journal article" date="2019" name="Int. J. Syst. Evol. Microbiol.">
        <title>The Global Catalogue of Microorganisms (GCM) 10K type strain sequencing project: providing services to taxonomists for standard genome sequencing and annotation.</title>
        <authorList>
            <consortium name="The Broad Institute Genomics Platform"/>
            <consortium name="The Broad Institute Genome Sequencing Center for Infectious Disease"/>
            <person name="Wu L."/>
            <person name="Ma J."/>
        </authorList>
    </citation>
    <scope>NUCLEOTIDE SEQUENCE [LARGE SCALE GENOMIC DNA]</scope>
    <source>
        <strain evidence="3">KCTC 62192</strain>
    </source>
</reference>